<comment type="cofactor">
    <cofactor evidence="1">
        <name>[4Fe-4S] cluster</name>
        <dbReference type="ChEBI" id="CHEBI:49883"/>
    </cofactor>
</comment>
<protein>
    <submittedName>
        <fullName evidence="2">Uncharacterized protein</fullName>
    </submittedName>
</protein>
<name>A0AA38GV32_TAXCH</name>
<dbReference type="InterPro" id="IPR040072">
    <property type="entry name" value="Methyltransferase_A"/>
</dbReference>
<accession>A0AA38GV32</accession>
<feature type="non-terminal residue" evidence="2">
    <location>
        <position position="1"/>
    </location>
</feature>
<comment type="caution">
    <text evidence="2">The sequence shown here is derived from an EMBL/GenBank/DDBJ whole genome shotgun (WGS) entry which is preliminary data.</text>
</comment>
<keyword evidence="3" id="KW-1185">Reference proteome</keyword>
<gene>
    <name evidence="2" type="ORF">KI387_001687</name>
</gene>
<reference evidence="2 3" key="1">
    <citation type="journal article" date="2021" name="Nat. Plants">
        <title>The Taxus genome provides insights into paclitaxel biosynthesis.</title>
        <authorList>
            <person name="Xiong X."/>
            <person name="Gou J."/>
            <person name="Liao Q."/>
            <person name="Li Y."/>
            <person name="Zhou Q."/>
            <person name="Bi G."/>
            <person name="Li C."/>
            <person name="Du R."/>
            <person name="Wang X."/>
            <person name="Sun T."/>
            <person name="Guo L."/>
            <person name="Liang H."/>
            <person name="Lu P."/>
            <person name="Wu Y."/>
            <person name="Zhang Z."/>
            <person name="Ro D.K."/>
            <person name="Shang Y."/>
            <person name="Huang S."/>
            <person name="Yan J."/>
        </authorList>
    </citation>
    <scope>NUCLEOTIDE SEQUENCE [LARGE SCALE GENOMIC DNA]</scope>
    <source>
        <strain evidence="2">Ta-2019</strain>
    </source>
</reference>
<dbReference type="AlphaFoldDB" id="A0AA38GV32"/>
<organism evidence="2 3">
    <name type="scientific">Taxus chinensis</name>
    <name type="common">Chinese yew</name>
    <name type="synonym">Taxus wallichiana var. chinensis</name>
    <dbReference type="NCBI Taxonomy" id="29808"/>
    <lineage>
        <taxon>Eukaryota</taxon>
        <taxon>Viridiplantae</taxon>
        <taxon>Streptophyta</taxon>
        <taxon>Embryophyta</taxon>
        <taxon>Tracheophyta</taxon>
        <taxon>Spermatophyta</taxon>
        <taxon>Pinopsida</taxon>
        <taxon>Pinidae</taxon>
        <taxon>Conifers II</taxon>
        <taxon>Cupressales</taxon>
        <taxon>Taxaceae</taxon>
        <taxon>Taxus</taxon>
    </lineage>
</organism>
<dbReference type="GO" id="GO:0030488">
    <property type="term" value="P:tRNA methylation"/>
    <property type="evidence" value="ECO:0007669"/>
    <property type="project" value="TreeGrafter"/>
</dbReference>
<feature type="non-terminal residue" evidence="2">
    <location>
        <position position="190"/>
    </location>
</feature>
<evidence type="ECO:0000313" key="3">
    <source>
        <dbReference type="Proteomes" id="UP000824469"/>
    </source>
</evidence>
<evidence type="ECO:0000256" key="1">
    <source>
        <dbReference type="ARBA" id="ARBA00001966"/>
    </source>
</evidence>
<dbReference type="Proteomes" id="UP000824469">
    <property type="component" value="Unassembled WGS sequence"/>
</dbReference>
<dbReference type="PANTHER" id="PTHR30544">
    <property type="entry name" value="23S RRNA METHYLTRANSFERASE"/>
    <property type="match status" value="1"/>
</dbReference>
<dbReference type="EMBL" id="JAHRHJ020000001">
    <property type="protein sequence ID" value="KAH9329579.1"/>
    <property type="molecule type" value="Genomic_DNA"/>
</dbReference>
<dbReference type="Gene3D" id="1.10.150.530">
    <property type="match status" value="1"/>
</dbReference>
<proteinExistence type="predicted"/>
<dbReference type="PANTHER" id="PTHR30544:SF9">
    <property type="entry name" value="RADICAL SAM SUPERFAMILY PROTEIN"/>
    <property type="match status" value="1"/>
</dbReference>
<dbReference type="GO" id="GO:0070475">
    <property type="term" value="P:rRNA base methylation"/>
    <property type="evidence" value="ECO:0007669"/>
    <property type="project" value="TreeGrafter"/>
</dbReference>
<evidence type="ECO:0000313" key="2">
    <source>
        <dbReference type="EMBL" id="KAH9329579.1"/>
    </source>
</evidence>
<sequence length="190" mass="21458">VLCDPELLSFAVVTRHIHIHLGREGRRTMLCLGVPTWKRGRNFACAMTYSVLSKMNINGTGTRVLRWGRIFPFPSHFSIKINCSCTPLDHSIALTPPKPDTDGYGNFQSVKTLIKGMTYNELEVWVQSLGYRAGQALMLWKCLYGNGKWAQHIDEMQGLSKHFRATLEKTAEFSVLSLQDVHFAADGTRK</sequence>